<proteinExistence type="predicted"/>
<gene>
    <name evidence="2" type="ORF">Slin15195_G106560</name>
</gene>
<accession>A0A9Q9AWS7</accession>
<dbReference type="Proteomes" id="UP001056384">
    <property type="component" value="Chromosome 9"/>
</dbReference>
<dbReference type="EMBL" id="CP099426">
    <property type="protein sequence ID" value="USW57337.1"/>
    <property type="molecule type" value="Genomic_DNA"/>
</dbReference>
<feature type="compositionally biased region" description="Polar residues" evidence="1">
    <location>
        <begin position="99"/>
        <end position="108"/>
    </location>
</feature>
<sequence>MSEKKALRYTVEDVTGGLGVFVDPVPMSLPVLEPRVRQQRLHSFHGRRKFLPMRLASTARLDLTTTGGPGVFDKGVNDTNVQRATYSSQESALDDLPHPSNSPFAWRF</sequence>
<name>A0A9Q9AWS7_9PEZI</name>
<dbReference type="AlphaFoldDB" id="A0A9Q9AWS7"/>
<reference evidence="2" key="1">
    <citation type="submission" date="2022-06" db="EMBL/GenBank/DDBJ databases">
        <title>Complete genome sequences of two strains of the flax pathogen Septoria linicola.</title>
        <authorList>
            <person name="Lapalu N."/>
            <person name="Simon A."/>
            <person name="Demenou B."/>
            <person name="Paumier D."/>
            <person name="Guillot M.-P."/>
            <person name="Gout L."/>
            <person name="Valade R."/>
        </authorList>
    </citation>
    <scope>NUCLEOTIDE SEQUENCE</scope>
    <source>
        <strain evidence="2">SE15195</strain>
    </source>
</reference>
<evidence type="ECO:0000256" key="1">
    <source>
        <dbReference type="SAM" id="MobiDB-lite"/>
    </source>
</evidence>
<protein>
    <submittedName>
        <fullName evidence="2">Uncharacterized protein</fullName>
    </submittedName>
</protein>
<feature type="region of interest" description="Disordered" evidence="1">
    <location>
        <begin position="86"/>
        <end position="108"/>
    </location>
</feature>
<evidence type="ECO:0000313" key="3">
    <source>
        <dbReference type="Proteomes" id="UP001056384"/>
    </source>
</evidence>
<organism evidence="2 3">
    <name type="scientific">Septoria linicola</name>
    <dbReference type="NCBI Taxonomy" id="215465"/>
    <lineage>
        <taxon>Eukaryota</taxon>
        <taxon>Fungi</taxon>
        <taxon>Dikarya</taxon>
        <taxon>Ascomycota</taxon>
        <taxon>Pezizomycotina</taxon>
        <taxon>Dothideomycetes</taxon>
        <taxon>Dothideomycetidae</taxon>
        <taxon>Mycosphaerellales</taxon>
        <taxon>Mycosphaerellaceae</taxon>
        <taxon>Septoria</taxon>
    </lineage>
</organism>
<keyword evidence="3" id="KW-1185">Reference proteome</keyword>
<evidence type="ECO:0000313" key="2">
    <source>
        <dbReference type="EMBL" id="USW57337.1"/>
    </source>
</evidence>